<evidence type="ECO:0000256" key="7">
    <source>
        <dbReference type="ARBA" id="ARBA00023065"/>
    </source>
</evidence>
<dbReference type="CDD" id="cd01347">
    <property type="entry name" value="ligand_gated_channel"/>
    <property type="match status" value="1"/>
</dbReference>
<comment type="similarity">
    <text evidence="2 12 13">Belongs to the TonB-dependent receptor family.</text>
</comment>
<dbReference type="InterPro" id="IPR036942">
    <property type="entry name" value="Beta-barrel_TonB_sf"/>
</dbReference>
<keyword evidence="11 12" id="KW-0998">Cell outer membrane</keyword>
<dbReference type="KEGG" id="tdu:QJT80_07945"/>
<dbReference type="SUPFAM" id="SSF56935">
    <property type="entry name" value="Porins"/>
    <property type="match status" value="1"/>
</dbReference>
<dbReference type="GO" id="GO:0015891">
    <property type="term" value="P:siderophore transport"/>
    <property type="evidence" value="ECO:0007669"/>
    <property type="project" value="InterPro"/>
</dbReference>
<comment type="subcellular location">
    <subcellularLocation>
        <location evidence="1 12">Cell outer membrane</location>
        <topology evidence="1 12">Multi-pass membrane protein</topology>
    </subcellularLocation>
</comment>
<evidence type="ECO:0000259" key="16">
    <source>
        <dbReference type="Pfam" id="PF00593"/>
    </source>
</evidence>
<feature type="region of interest" description="Disordered" evidence="14">
    <location>
        <begin position="180"/>
        <end position="201"/>
    </location>
</feature>
<dbReference type="GO" id="GO:0038023">
    <property type="term" value="F:signaling receptor activity"/>
    <property type="evidence" value="ECO:0007669"/>
    <property type="project" value="InterPro"/>
</dbReference>
<dbReference type="InterPro" id="IPR037066">
    <property type="entry name" value="Plug_dom_sf"/>
</dbReference>
<dbReference type="Proteomes" id="UP001300672">
    <property type="component" value="Chromosome"/>
</dbReference>
<evidence type="ECO:0000256" key="13">
    <source>
        <dbReference type="RuleBase" id="RU003357"/>
    </source>
</evidence>
<dbReference type="PANTHER" id="PTHR32552">
    <property type="entry name" value="FERRICHROME IRON RECEPTOR-RELATED"/>
    <property type="match status" value="1"/>
</dbReference>
<feature type="domain" description="TonB-dependent receptor plug" evidence="17">
    <location>
        <begin position="96"/>
        <end position="194"/>
    </location>
</feature>
<keyword evidence="10 18" id="KW-0675">Receptor</keyword>
<keyword evidence="5 12" id="KW-0812">Transmembrane</keyword>
<evidence type="ECO:0000256" key="9">
    <source>
        <dbReference type="ARBA" id="ARBA00023136"/>
    </source>
</evidence>
<accession>A0AA95H4D5</accession>
<keyword evidence="6 15" id="KW-0732">Signal</keyword>
<evidence type="ECO:0000256" key="1">
    <source>
        <dbReference type="ARBA" id="ARBA00004571"/>
    </source>
</evidence>
<evidence type="ECO:0000256" key="11">
    <source>
        <dbReference type="ARBA" id="ARBA00023237"/>
    </source>
</evidence>
<feature type="signal peptide" evidence="15">
    <location>
        <begin position="1"/>
        <end position="41"/>
    </location>
</feature>
<dbReference type="Pfam" id="PF00593">
    <property type="entry name" value="TonB_dep_Rec_b-barrel"/>
    <property type="match status" value="1"/>
</dbReference>
<dbReference type="InterPro" id="IPR010105">
    <property type="entry name" value="TonB_sidphr_rcpt"/>
</dbReference>
<evidence type="ECO:0000259" key="17">
    <source>
        <dbReference type="Pfam" id="PF07715"/>
    </source>
</evidence>
<organism evidence="18">
    <name type="scientific">Candidatus Thiocaldithrix dubininis</name>
    <dbReference type="NCBI Taxonomy" id="3080823"/>
    <lineage>
        <taxon>Bacteria</taxon>
        <taxon>Pseudomonadati</taxon>
        <taxon>Pseudomonadota</taxon>
        <taxon>Gammaproteobacteria</taxon>
        <taxon>Thiotrichales</taxon>
        <taxon>Thiotrichaceae</taxon>
        <taxon>Candidatus Thiocaldithrix</taxon>
    </lineage>
</organism>
<evidence type="ECO:0000313" key="18">
    <source>
        <dbReference type="EMBL" id="WGZ89443.1"/>
    </source>
</evidence>
<dbReference type="NCBIfam" id="TIGR01783">
    <property type="entry name" value="TonB-siderophor"/>
    <property type="match status" value="1"/>
</dbReference>
<dbReference type="GO" id="GO:0015344">
    <property type="term" value="F:siderophore uptake transmembrane transporter activity"/>
    <property type="evidence" value="ECO:0007669"/>
    <property type="project" value="TreeGrafter"/>
</dbReference>
<evidence type="ECO:0000256" key="4">
    <source>
        <dbReference type="ARBA" id="ARBA00022452"/>
    </source>
</evidence>
<dbReference type="AlphaFoldDB" id="A0AA95H4D5"/>
<keyword evidence="3 12" id="KW-0813">Transport</keyword>
<protein>
    <submittedName>
        <fullName evidence="18">TonB-dependent siderophore receptor</fullName>
    </submittedName>
</protein>
<dbReference type="GO" id="GO:0009279">
    <property type="term" value="C:cell outer membrane"/>
    <property type="evidence" value="ECO:0007669"/>
    <property type="project" value="UniProtKB-SubCell"/>
</dbReference>
<evidence type="ECO:0000256" key="3">
    <source>
        <dbReference type="ARBA" id="ARBA00022448"/>
    </source>
</evidence>
<feature type="domain" description="TonB-dependent receptor-like beta-barrel" evidence="16">
    <location>
        <begin position="285"/>
        <end position="720"/>
    </location>
</feature>
<keyword evidence="7" id="KW-0406">Ion transport</keyword>
<reference evidence="18" key="2">
    <citation type="submission" date="2023-04" db="EMBL/GenBank/DDBJ databases">
        <authorList>
            <person name="Beletskiy A.V."/>
            <person name="Mardanov A.V."/>
            <person name="Ravin N.V."/>
        </authorList>
    </citation>
    <scope>NUCLEOTIDE SEQUENCE</scope>
    <source>
        <strain evidence="18">GKL-01</strain>
    </source>
</reference>
<evidence type="ECO:0000256" key="8">
    <source>
        <dbReference type="ARBA" id="ARBA00023077"/>
    </source>
</evidence>
<dbReference type="Gene3D" id="2.170.130.10">
    <property type="entry name" value="TonB-dependent receptor, plug domain"/>
    <property type="match status" value="1"/>
</dbReference>
<evidence type="ECO:0000256" key="6">
    <source>
        <dbReference type="ARBA" id="ARBA00022729"/>
    </source>
</evidence>
<keyword evidence="9 12" id="KW-0472">Membrane</keyword>
<dbReference type="Pfam" id="PF07715">
    <property type="entry name" value="Plug"/>
    <property type="match status" value="1"/>
</dbReference>
<keyword evidence="4 12" id="KW-1134">Transmembrane beta strand</keyword>
<evidence type="ECO:0000256" key="15">
    <source>
        <dbReference type="SAM" id="SignalP"/>
    </source>
</evidence>
<dbReference type="Gene3D" id="2.40.170.20">
    <property type="entry name" value="TonB-dependent receptor, beta-barrel domain"/>
    <property type="match status" value="1"/>
</dbReference>
<proteinExistence type="inferred from homology"/>
<dbReference type="InterPro" id="IPR039426">
    <property type="entry name" value="TonB-dep_rcpt-like"/>
</dbReference>
<dbReference type="PROSITE" id="PS52016">
    <property type="entry name" value="TONB_DEPENDENT_REC_3"/>
    <property type="match status" value="1"/>
</dbReference>
<dbReference type="InterPro" id="IPR000531">
    <property type="entry name" value="Beta-barrel_TonB"/>
</dbReference>
<dbReference type="PANTHER" id="PTHR32552:SF83">
    <property type="entry name" value="BLR3904 PROTEIN"/>
    <property type="match status" value="1"/>
</dbReference>
<feature type="chain" id="PRO_5041701806" evidence="15">
    <location>
        <begin position="42"/>
        <end position="752"/>
    </location>
</feature>
<name>A0AA95H4D5_9GAMM</name>
<evidence type="ECO:0000256" key="5">
    <source>
        <dbReference type="ARBA" id="ARBA00022692"/>
    </source>
</evidence>
<dbReference type="EMBL" id="CP124755">
    <property type="protein sequence ID" value="WGZ89443.1"/>
    <property type="molecule type" value="Genomic_DNA"/>
</dbReference>
<dbReference type="FunFam" id="2.170.130.10:FF:000001">
    <property type="entry name" value="Catecholate siderophore TonB-dependent receptor"/>
    <property type="match status" value="1"/>
</dbReference>
<feature type="region of interest" description="Disordered" evidence="14">
    <location>
        <begin position="62"/>
        <end position="82"/>
    </location>
</feature>
<evidence type="ECO:0000256" key="14">
    <source>
        <dbReference type="SAM" id="MobiDB-lite"/>
    </source>
</evidence>
<gene>
    <name evidence="18" type="ORF">QJT80_07945</name>
</gene>
<evidence type="ECO:0000256" key="10">
    <source>
        <dbReference type="ARBA" id="ARBA00023170"/>
    </source>
</evidence>
<keyword evidence="8 13" id="KW-0798">TonB box</keyword>
<evidence type="ECO:0000256" key="12">
    <source>
        <dbReference type="PROSITE-ProRule" id="PRU01360"/>
    </source>
</evidence>
<reference evidence="18" key="1">
    <citation type="journal article" date="2023" name="Int. J. Mol. Sci.">
        <title>Metagenomics Revealed a New Genus 'Candidatus Thiocaldithrix dubininis' gen. nov., sp. nov. and a New Species 'Candidatus Thiothrix putei' sp. nov. in the Family Thiotrichaceae, Some Members of Which Have Traits of Both Na+- and H+-Motive Energetics.</title>
        <authorList>
            <person name="Ravin N.V."/>
            <person name="Muntyan M.S."/>
            <person name="Smolyakov D.D."/>
            <person name="Rudenko T.S."/>
            <person name="Beletsky A.V."/>
            <person name="Mardanov A.V."/>
            <person name="Grabovich M.Y."/>
        </authorList>
    </citation>
    <scope>NUCLEOTIDE SEQUENCE</scope>
    <source>
        <strain evidence="18">GKL-01</strain>
    </source>
</reference>
<dbReference type="InterPro" id="IPR012910">
    <property type="entry name" value="Plug_dom"/>
</dbReference>
<evidence type="ECO:0000256" key="2">
    <source>
        <dbReference type="ARBA" id="ARBA00009810"/>
    </source>
</evidence>
<sequence>MSCQKSPTNLRTINPSTDLPSITLASATFLVVASLSLPSYAAPKTNNAQDEDSVTQLEGVTATAKKAPAGSNPNADPEAPYKVDKSGNNKFTEPLLNVSKTINVVGKEQIKDSGATALKDLMRTQPGITLGTGENGNADGDRFIIRGFDARGDMFVDGLRDPGMTTREIFATEQVEISKGPSSTFGGRGTTGGAVNSVSKKPQANNFAKGSVTVGDTKRASLDANRVVNDKLKVRANVMVEDSDIAGRNNVFKKGHGVSLAADYQAGDKVDVLVDYYHLRNEAMPDRGHPYQAVTGQVKIDRDNFYGYKNRDFWDTGADVLTGTVDVKLSNNTSISSKTRVGETTNNYIVSHLGSALDRSTGVVLSRVNPSASSADFSNKFVGNNTQITHERHIGNVEHHVAAGVELSHEKVTNTPYTFAPSTAANAIDLYHPNNNTPAPAITGRRDTSLTEAKVASVYVMDTAKLNQNWQVFGGLRHDTFDIEKRARASNYEPDSDPKAKTNFLNGHVGVVYKPRENASIYGSISTSSNIPGEAYDSGGADYGGINASTQAAKPEKNKSFELGTKWNLANDNLALNAAIFQTDKKNKVEAVGAGSSALLYQTGAVRVKGAEVGVSGNVTPKLSLAGGAVHMNTEITNSGDPTNIGKKLANVAEKSASIQAKYQTTPKLALGGTVVHTGKIQGGSFAGDATRELPSSNRLDLMAEYKLNKKLSTQLNVKNATDKTIYEAVYRGGFSYVAPGRTTSLSLNYDF</sequence>